<feature type="non-terminal residue" evidence="2">
    <location>
        <position position="1"/>
    </location>
</feature>
<evidence type="ECO:0000313" key="2">
    <source>
        <dbReference type="EMBL" id="GAG44914.1"/>
    </source>
</evidence>
<reference evidence="2" key="1">
    <citation type="journal article" date="2014" name="Front. Microbiol.">
        <title>High frequency of phylogenetically diverse reductive dehalogenase-homologous genes in deep subseafloor sedimentary metagenomes.</title>
        <authorList>
            <person name="Kawai M."/>
            <person name="Futagami T."/>
            <person name="Toyoda A."/>
            <person name="Takaki Y."/>
            <person name="Nishi S."/>
            <person name="Hori S."/>
            <person name="Arai W."/>
            <person name="Tsubouchi T."/>
            <person name="Morono Y."/>
            <person name="Uchiyama I."/>
            <person name="Ito T."/>
            <person name="Fujiyama A."/>
            <person name="Inagaki F."/>
            <person name="Takami H."/>
        </authorList>
    </citation>
    <scope>NUCLEOTIDE SEQUENCE</scope>
    <source>
        <strain evidence="2">Expedition CK06-06</strain>
    </source>
</reference>
<dbReference type="AlphaFoldDB" id="X0XP21"/>
<protein>
    <submittedName>
        <fullName evidence="2">Uncharacterized protein</fullName>
    </submittedName>
</protein>
<feature type="region of interest" description="Disordered" evidence="1">
    <location>
        <begin position="1"/>
        <end position="33"/>
    </location>
</feature>
<accession>X0XP21</accession>
<dbReference type="EMBL" id="BARS01056695">
    <property type="protein sequence ID" value="GAG44914.1"/>
    <property type="molecule type" value="Genomic_DNA"/>
</dbReference>
<organism evidence="2">
    <name type="scientific">marine sediment metagenome</name>
    <dbReference type="NCBI Taxonomy" id="412755"/>
    <lineage>
        <taxon>unclassified sequences</taxon>
        <taxon>metagenomes</taxon>
        <taxon>ecological metagenomes</taxon>
    </lineage>
</organism>
<name>X0XP21_9ZZZZ</name>
<feature type="compositionally biased region" description="Basic and acidic residues" evidence="1">
    <location>
        <begin position="1"/>
        <end position="27"/>
    </location>
</feature>
<sequence length="33" mass="3802">EEPKETKQNSSDAKEEEIPVISEKEIDINDIPF</sequence>
<evidence type="ECO:0000256" key="1">
    <source>
        <dbReference type="SAM" id="MobiDB-lite"/>
    </source>
</evidence>
<gene>
    <name evidence="2" type="ORF">S01H1_83405</name>
</gene>
<comment type="caution">
    <text evidence="2">The sequence shown here is derived from an EMBL/GenBank/DDBJ whole genome shotgun (WGS) entry which is preliminary data.</text>
</comment>
<proteinExistence type="predicted"/>